<dbReference type="PROSITE" id="PS00587">
    <property type="entry name" value="GLYCOSYL_HYDROL_F17"/>
    <property type="match status" value="1"/>
</dbReference>
<dbReference type="GO" id="GO:0009277">
    <property type="term" value="C:fungal-type cell wall"/>
    <property type="evidence" value="ECO:0007669"/>
    <property type="project" value="TreeGrafter"/>
</dbReference>
<evidence type="ECO:0000256" key="9">
    <source>
        <dbReference type="SAM" id="SignalP"/>
    </source>
</evidence>
<evidence type="ECO:0000313" key="11">
    <source>
        <dbReference type="Proteomes" id="UP000187013"/>
    </source>
</evidence>
<dbReference type="GO" id="GO:0009986">
    <property type="term" value="C:cell surface"/>
    <property type="evidence" value="ECO:0007669"/>
    <property type="project" value="TreeGrafter"/>
</dbReference>
<dbReference type="SUPFAM" id="SSF51445">
    <property type="entry name" value="(Trans)glycosidases"/>
    <property type="match status" value="1"/>
</dbReference>
<organism evidence="10 11">
    <name type="scientific">Zygosaccharomyces rouxii</name>
    <dbReference type="NCBI Taxonomy" id="4956"/>
    <lineage>
        <taxon>Eukaryota</taxon>
        <taxon>Fungi</taxon>
        <taxon>Dikarya</taxon>
        <taxon>Ascomycota</taxon>
        <taxon>Saccharomycotina</taxon>
        <taxon>Saccharomycetes</taxon>
        <taxon>Saccharomycetales</taxon>
        <taxon>Saccharomycetaceae</taxon>
        <taxon>Zygosaccharomyces</taxon>
    </lineage>
</organism>
<dbReference type="AlphaFoldDB" id="A0A1Q3A5N2"/>
<dbReference type="InterPro" id="IPR050732">
    <property type="entry name" value="Beta-glucan_modifiers"/>
</dbReference>
<keyword evidence="5 9" id="KW-0732">Signal</keyword>
<keyword evidence="4" id="KW-0964">Secreted</keyword>
<sequence>MINAIQLLASLAFLHSLAAALPVKREIVTRMHTAPTHTNTDMYSTTTRIHVAPTVAYVVNGDVTYTTTLVPPNVDPTAEPVTSVIYGTSSAASQQPSQTPESSSDSWSSPAPSSSPQAASSTTQLSSVSSQSPSPAPVSSSESSFPAPATSSESSSAAPATSSESSSPAPATSSQSSSPAPVTSSQSSSPAPAGSTQWTTLYPSSSSSSSSSPATPSSSWTPASSSSAPSSSSSSASSSGGLVSVPTAISYTPYNDDSTCKSSDQVNADLQEIQSKGIHRIRVYGADCGAFENILPAATRLGMKVNQGLWIDQSGVNSIDDAVQSLIQYGTQNGWDIFDFITVGNEAINSGFCSVSDLISKIQSVKSQLRNAGYQGAVITSEPPVTFETNPQLCTDSGIDFVGVNPHSFFDFGIDANDAGSFVKGQVQLAQNACGNMDIFVTETGYPSNGYIIGQEEPTQENQRIAINSILEEMNNNVTILSFFNDKWKNPGPFGIEQWFGIESQFN</sequence>
<name>A0A1Q3A5N2_ZYGRO</name>
<evidence type="ECO:0000313" key="10">
    <source>
        <dbReference type="EMBL" id="GAV50978.1"/>
    </source>
</evidence>
<keyword evidence="7" id="KW-0326">Glycosidase</keyword>
<evidence type="ECO:0000256" key="5">
    <source>
        <dbReference type="ARBA" id="ARBA00022729"/>
    </source>
</evidence>
<dbReference type="GO" id="GO:0005576">
    <property type="term" value="C:extracellular region"/>
    <property type="evidence" value="ECO:0007669"/>
    <property type="project" value="TreeGrafter"/>
</dbReference>
<gene>
    <name evidence="10" type="ORF">ZYGR_0AD01610</name>
</gene>
<dbReference type="eggNOG" id="ENOG502QS0R">
    <property type="taxonomic scope" value="Eukaryota"/>
</dbReference>
<comment type="caution">
    <text evidence="10">The sequence shown here is derived from an EMBL/GenBank/DDBJ whole genome shotgun (WGS) entry which is preliminary data.</text>
</comment>
<feature type="region of interest" description="Disordered" evidence="8">
    <location>
        <begin position="88"/>
        <end position="241"/>
    </location>
</feature>
<reference evidence="10 11" key="1">
    <citation type="submission" date="2016-08" db="EMBL/GenBank/DDBJ databases">
        <title>Draft genome sequence of allopolyploid Zygosaccharomyces rouxii.</title>
        <authorList>
            <person name="Watanabe J."/>
            <person name="Uehara K."/>
            <person name="Mogi Y."/>
            <person name="Tsukioka Y."/>
        </authorList>
    </citation>
    <scope>NUCLEOTIDE SEQUENCE [LARGE SCALE GENOMIC DNA]</scope>
    <source>
        <strain evidence="10 11">NBRC 110957</strain>
    </source>
</reference>
<evidence type="ECO:0000256" key="8">
    <source>
        <dbReference type="SAM" id="MobiDB-lite"/>
    </source>
</evidence>
<dbReference type="InterPro" id="IPR017853">
    <property type="entry name" value="GH"/>
</dbReference>
<keyword evidence="3" id="KW-0134">Cell wall</keyword>
<accession>A0A1Q3A5N2</accession>
<feature type="signal peptide" evidence="9">
    <location>
        <begin position="1"/>
        <end position="19"/>
    </location>
</feature>
<dbReference type="EMBL" id="BDGX01000030">
    <property type="protein sequence ID" value="GAV50978.1"/>
    <property type="molecule type" value="Genomic_DNA"/>
</dbReference>
<dbReference type="Gene3D" id="3.20.20.80">
    <property type="entry name" value="Glycosidases"/>
    <property type="match status" value="2"/>
</dbReference>
<evidence type="ECO:0008006" key="12">
    <source>
        <dbReference type="Google" id="ProtNLM"/>
    </source>
</evidence>
<evidence type="ECO:0000256" key="6">
    <source>
        <dbReference type="ARBA" id="ARBA00022801"/>
    </source>
</evidence>
<dbReference type="PANTHER" id="PTHR16631">
    <property type="entry name" value="GLUCAN 1,3-BETA-GLUCOSIDASE"/>
    <property type="match status" value="1"/>
</dbReference>
<evidence type="ECO:0000256" key="1">
    <source>
        <dbReference type="ARBA" id="ARBA00004191"/>
    </source>
</evidence>
<dbReference type="Proteomes" id="UP000187013">
    <property type="component" value="Unassembled WGS sequence"/>
</dbReference>
<evidence type="ECO:0000256" key="4">
    <source>
        <dbReference type="ARBA" id="ARBA00022525"/>
    </source>
</evidence>
<evidence type="ECO:0000256" key="2">
    <source>
        <dbReference type="ARBA" id="ARBA00008773"/>
    </source>
</evidence>
<dbReference type="PANTHER" id="PTHR16631:SF24">
    <property type="entry name" value="FAMILY 17 GLUCOSIDASE SCW11-RELATED"/>
    <property type="match status" value="1"/>
</dbReference>
<evidence type="ECO:0000256" key="3">
    <source>
        <dbReference type="ARBA" id="ARBA00022512"/>
    </source>
</evidence>
<dbReference type="InterPro" id="IPR000490">
    <property type="entry name" value="Glyco_hydro_17"/>
</dbReference>
<dbReference type="GO" id="GO:0071555">
    <property type="term" value="P:cell wall organization"/>
    <property type="evidence" value="ECO:0007669"/>
    <property type="project" value="TreeGrafter"/>
</dbReference>
<protein>
    <recommendedName>
        <fullName evidence="12">Glycoside hydrolase family 17 protein</fullName>
    </recommendedName>
</protein>
<comment type="subcellular location">
    <subcellularLocation>
        <location evidence="1">Secreted</location>
        <location evidence="1">Cell wall</location>
    </subcellularLocation>
</comment>
<dbReference type="FunFam" id="3.20.20.80:FF:000160">
    <property type="entry name" value="Probable beta-glucosidase btgE"/>
    <property type="match status" value="1"/>
</dbReference>
<feature type="compositionally biased region" description="Low complexity" evidence="8">
    <location>
        <begin position="88"/>
        <end position="239"/>
    </location>
</feature>
<dbReference type="GO" id="GO:0042973">
    <property type="term" value="F:glucan endo-1,3-beta-D-glucosidase activity"/>
    <property type="evidence" value="ECO:0007669"/>
    <property type="project" value="TreeGrafter"/>
</dbReference>
<keyword evidence="6" id="KW-0378">Hydrolase</keyword>
<feature type="chain" id="PRO_5013224670" description="Glycoside hydrolase family 17 protein" evidence="9">
    <location>
        <begin position="20"/>
        <end position="507"/>
    </location>
</feature>
<proteinExistence type="inferred from homology"/>
<comment type="similarity">
    <text evidence="2">Belongs to the glycosyl hydrolase 17 family.</text>
</comment>
<evidence type="ECO:0000256" key="7">
    <source>
        <dbReference type="ARBA" id="ARBA00023295"/>
    </source>
</evidence>
<dbReference type="OrthoDB" id="4082933at2759"/>
<dbReference type="GO" id="GO:0005975">
    <property type="term" value="P:carbohydrate metabolic process"/>
    <property type="evidence" value="ECO:0007669"/>
    <property type="project" value="InterPro"/>
</dbReference>